<dbReference type="KEGG" id="cle:Clole_1864"/>
<reference evidence="1 2" key="1">
    <citation type="journal article" date="2011" name="J. Bacteriol.">
        <title>Complete genome sequence of the cellulose-degrading bacterium Cellulosilyticum lentocellum.</title>
        <authorList>
            <consortium name="US DOE Joint Genome Institute"/>
            <person name="Miller D.A."/>
            <person name="Suen G."/>
            <person name="Bruce D."/>
            <person name="Copeland A."/>
            <person name="Cheng J.F."/>
            <person name="Detter C."/>
            <person name="Goodwin L.A."/>
            <person name="Han C.S."/>
            <person name="Hauser L.J."/>
            <person name="Land M.L."/>
            <person name="Lapidus A."/>
            <person name="Lucas S."/>
            <person name="Meincke L."/>
            <person name="Pitluck S."/>
            <person name="Tapia R."/>
            <person name="Teshima H."/>
            <person name="Woyke T."/>
            <person name="Fox B.G."/>
            <person name="Angert E.R."/>
            <person name="Currie C.R."/>
        </authorList>
    </citation>
    <scope>NUCLEOTIDE SEQUENCE [LARGE SCALE GENOMIC DNA]</scope>
    <source>
        <strain evidence="2">ATCC 49066 / DSM 5427 / NCIMB 11756 / RHM5</strain>
    </source>
</reference>
<dbReference type="eggNOG" id="ENOG502ZRBY">
    <property type="taxonomic scope" value="Bacteria"/>
</dbReference>
<dbReference type="EMBL" id="CP002582">
    <property type="protein sequence ID" value="ADZ83585.1"/>
    <property type="molecule type" value="Genomic_DNA"/>
</dbReference>
<organism evidence="1 2">
    <name type="scientific">Cellulosilyticum lentocellum (strain ATCC 49066 / DSM 5427 / NCIMB 11756 / RHM5)</name>
    <name type="common">Clostridium lentocellum</name>
    <dbReference type="NCBI Taxonomy" id="642492"/>
    <lineage>
        <taxon>Bacteria</taxon>
        <taxon>Bacillati</taxon>
        <taxon>Bacillota</taxon>
        <taxon>Clostridia</taxon>
        <taxon>Lachnospirales</taxon>
        <taxon>Cellulosilyticaceae</taxon>
        <taxon>Cellulosilyticum</taxon>
    </lineage>
</organism>
<dbReference type="AlphaFoldDB" id="F2JND1"/>
<dbReference type="HOGENOM" id="CLU_086564_0_0_9"/>
<dbReference type="Proteomes" id="UP000008467">
    <property type="component" value="Chromosome"/>
</dbReference>
<dbReference type="RefSeq" id="WP_013656882.1">
    <property type="nucleotide sequence ID" value="NC_015275.1"/>
</dbReference>
<gene>
    <name evidence="1" type="ordered locus">Clole_1864</name>
</gene>
<sequence length="206" mass="22017">MGLKKRLTGYTEKTMENRQMGAGAYFKNYDVETDNFTDAVTAGKLLGATQGGGNFSAKPIITTTEVDGVPSDAKGMEDIDGWDVNMSANILEITAENIKIALGAATVATTTDGKYKKITGKSNIDPADYQDNITFLGTMSGFDEPIILQIYNALATEGININPQDKKTTLLPTKFKAHASFDKLDEPPFAIFVPIKAGSSESGSGE</sequence>
<proteinExistence type="predicted"/>
<accession>F2JND1</accession>
<dbReference type="STRING" id="642492.Clole_1864"/>
<name>F2JND1_CELLD</name>
<evidence type="ECO:0000313" key="2">
    <source>
        <dbReference type="Proteomes" id="UP000008467"/>
    </source>
</evidence>
<evidence type="ECO:0000313" key="1">
    <source>
        <dbReference type="EMBL" id="ADZ83585.1"/>
    </source>
</evidence>
<protein>
    <submittedName>
        <fullName evidence="1">Uncharacterized protein</fullName>
    </submittedName>
</protein>
<keyword evidence="2" id="KW-1185">Reference proteome</keyword>